<dbReference type="PROSITE" id="PS51257">
    <property type="entry name" value="PROKAR_LIPOPROTEIN"/>
    <property type="match status" value="1"/>
</dbReference>
<reference evidence="3 4" key="1">
    <citation type="submission" date="2016-06" db="EMBL/GenBank/DDBJ databases">
        <authorList>
            <person name="Olsen C.W."/>
            <person name="Carey S."/>
            <person name="Hinshaw L."/>
            <person name="Karasin A.I."/>
        </authorList>
    </citation>
    <scope>NUCLEOTIDE SEQUENCE [LARGE SCALE GENOMIC DNA]</scope>
    <source>
        <strain evidence="3 4">LZ-22</strain>
    </source>
</reference>
<dbReference type="SUPFAM" id="SSF82171">
    <property type="entry name" value="DPP6 N-terminal domain-like"/>
    <property type="match status" value="1"/>
</dbReference>
<gene>
    <name evidence="3" type="ORF">GA0111570_105152</name>
</gene>
<dbReference type="SMART" id="SM00909">
    <property type="entry name" value="Germane"/>
    <property type="match status" value="1"/>
</dbReference>
<protein>
    <submittedName>
        <fullName evidence="3">Sporulation and spore germination</fullName>
    </submittedName>
</protein>
<name>A0A1G6GVR8_9ACTN</name>
<dbReference type="InterPro" id="IPR019606">
    <property type="entry name" value="GerMN"/>
</dbReference>
<dbReference type="InterPro" id="IPR018910">
    <property type="entry name" value="LpqB_C"/>
</dbReference>
<evidence type="ECO:0000259" key="2">
    <source>
        <dbReference type="SMART" id="SM00909"/>
    </source>
</evidence>
<feature type="compositionally biased region" description="Polar residues" evidence="1">
    <location>
        <begin position="37"/>
        <end position="46"/>
    </location>
</feature>
<dbReference type="STRING" id="1577474.GA0111570_105152"/>
<dbReference type="EMBL" id="FMYF01000005">
    <property type="protein sequence ID" value="SDB86089.1"/>
    <property type="molecule type" value="Genomic_DNA"/>
</dbReference>
<dbReference type="Proteomes" id="UP000199086">
    <property type="component" value="Unassembled WGS sequence"/>
</dbReference>
<dbReference type="Pfam" id="PF10646">
    <property type="entry name" value="Germane"/>
    <property type="match status" value="1"/>
</dbReference>
<sequence>MTTRVRLLRVVAALALTLTLAGCVAIPRTGPVIRADQTTTRPSSQVEIAPQPPVTDASPRQVVEGFLQAMAAYEPDYSTARLYLAPAVRETWQPASGVTVYADGHAPTESNGAVVLDAPVVGRIDTRNAYTPVTDKISTDFGLQRGADGQWRIARPPQGLLVSQFVFENFFQHLNLYWPEPGGQFLVPDPVSMAQGRVSATTLVDALMAGPGDWIAPVVHSALPGGGRLNAPVSVDGSGVAKVDLAGEIGALDQQQRRLLVGQVTWTLGQLPTVKGVRFLHDGTDYPVGDLADQGGVVPIGALPTLSAVPSVLDNHLFAVSEGRVVRIDQGDPTAPAAPIAGIFGQAGQGPEGLAVTAAGDAVAVVTAGATRVTGVDLATGDSTFDFSGFRQLLRPQYARTGELWLVSGAPGEQRIQVVVDGQVREVSADIPPADRITAFRLSPDGVRLALVIESGGRSHLAQARIGRQDGRIHVDGLRVVPLVTTAQTELTGISDVGWIGPGQLVVLATTEEATQPSPYRLDPNAITVAQIGQADRWQATGIATLANPGTTRMVIVGDQGRAWRYEDDFTWPQVSRNVTAAAYPG</sequence>
<proteinExistence type="predicted"/>
<accession>A0A1G6GVR8</accession>
<evidence type="ECO:0000256" key="1">
    <source>
        <dbReference type="SAM" id="MobiDB-lite"/>
    </source>
</evidence>
<feature type="domain" description="GerMN" evidence="2">
    <location>
        <begin position="200"/>
        <end position="290"/>
    </location>
</feature>
<dbReference type="AlphaFoldDB" id="A0A1G6GVR8"/>
<dbReference type="RefSeq" id="WP_092609726.1">
    <property type="nucleotide sequence ID" value="NZ_FMYF01000005.1"/>
</dbReference>
<feature type="region of interest" description="Disordered" evidence="1">
    <location>
        <begin position="37"/>
        <end position="57"/>
    </location>
</feature>
<organism evidence="3 4">
    <name type="scientific">Raineyella antarctica</name>
    <dbReference type="NCBI Taxonomy" id="1577474"/>
    <lineage>
        <taxon>Bacteria</taxon>
        <taxon>Bacillati</taxon>
        <taxon>Actinomycetota</taxon>
        <taxon>Actinomycetes</taxon>
        <taxon>Propionibacteriales</taxon>
        <taxon>Propionibacteriaceae</taxon>
        <taxon>Raineyella</taxon>
    </lineage>
</organism>
<evidence type="ECO:0000313" key="4">
    <source>
        <dbReference type="Proteomes" id="UP000199086"/>
    </source>
</evidence>
<evidence type="ECO:0000313" key="3">
    <source>
        <dbReference type="EMBL" id="SDB86089.1"/>
    </source>
</evidence>
<dbReference type="Pfam" id="PF25976">
    <property type="entry name" value="LpqB_N"/>
    <property type="match status" value="1"/>
</dbReference>
<keyword evidence="4" id="KW-1185">Reference proteome</keyword>
<dbReference type="OrthoDB" id="3226781at2"/>
<dbReference type="InterPro" id="IPR059026">
    <property type="entry name" value="LpqB_N"/>
</dbReference>
<dbReference type="Pfam" id="PF10647">
    <property type="entry name" value="Gmad1"/>
    <property type="match status" value="1"/>
</dbReference>